<keyword evidence="1" id="KW-0732">Signal</keyword>
<dbReference type="Proteomes" id="UP000552864">
    <property type="component" value="Unassembled WGS sequence"/>
</dbReference>
<organism evidence="2 3">
    <name type="scientific">Chitinophaga eiseniae</name>
    <dbReference type="NCBI Taxonomy" id="634771"/>
    <lineage>
        <taxon>Bacteria</taxon>
        <taxon>Pseudomonadati</taxon>
        <taxon>Bacteroidota</taxon>
        <taxon>Chitinophagia</taxon>
        <taxon>Chitinophagales</taxon>
        <taxon>Chitinophagaceae</taxon>
        <taxon>Chitinophaga</taxon>
    </lineage>
</organism>
<accession>A0A847SCC4</accession>
<dbReference type="EMBL" id="JABAHZ010000001">
    <property type="protein sequence ID" value="NLR77393.1"/>
    <property type="molecule type" value="Genomic_DNA"/>
</dbReference>
<reference evidence="2 3" key="1">
    <citation type="submission" date="2020-04" db="EMBL/GenBank/DDBJ databases">
        <authorList>
            <person name="Yin C."/>
        </authorList>
    </citation>
    <scope>NUCLEOTIDE SEQUENCE [LARGE SCALE GENOMIC DNA]</scope>
    <source>
        <strain evidence="2 3">Ak56</strain>
    </source>
</reference>
<feature type="signal peptide" evidence="1">
    <location>
        <begin position="1"/>
        <end position="21"/>
    </location>
</feature>
<protein>
    <submittedName>
        <fullName evidence="2">Uncharacterized protein</fullName>
    </submittedName>
</protein>
<sequence>MIKKIFAPLLCCCLCLQQLYAQNKLSVDNVYSTYLRNSGTITENGQIKGYFFFYQSDKIDRRTNEYTLQILDENLNKVKDIKLQDSKSVNLLEAAYNGNSISFFFQDEKERKLTMKVYSMDGKLKYTYLNEYTRQTEELMKQYVSLHTDDGTNQNVFDVGHKGFVSVMPLRDGKDRTYEVDFYGSEKKGYWKYTPNDDEGRFAMAEYLGNTDSLVILQVFKRKHLIGNNVSGHLVGINFVTKRKVFDLDYEDQDFLFSPASVVRQKNTGNFIIAGTYYDKGASVMKDASKGLAFYTMNSKGKILSQSYNSWDKDFSKYIKTTGKGKIEDVGYLYIHKMIQSTNGQLYVVGEGYKKKANAAGIALTAAAAAAGSFGSAGVTKLVITDLVVMSFDGDYHVTDAKIYEKTDNTAMSNPLVDFASQHLLAAFLKGTGAFDYEFTTGEEDSDNFSICYSDYVREEDYKGQTFNTIHFNGSKFTQDKIQLKSKASKLKVFPAKPGSVMILEYFKKEKRIDLRLEKIS</sequence>
<keyword evidence="3" id="KW-1185">Reference proteome</keyword>
<dbReference type="InterPro" id="IPR046661">
    <property type="entry name" value="DUF6770"/>
</dbReference>
<comment type="caution">
    <text evidence="2">The sequence shown here is derived from an EMBL/GenBank/DDBJ whole genome shotgun (WGS) entry which is preliminary data.</text>
</comment>
<feature type="chain" id="PRO_5032328830" evidence="1">
    <location>
        <begin position="22"/>
        <end position="521"/>
    </location>
</feature>
<dbReference type="Pfam" id="PF20559">
    <property type="entry name" value="DUF6770"/>
    <property type="match status" value="1"/>
</dbReference>
<proteinExistence type="predicted"/>
<evidence type="ECO:0000313" key="2">
    <source>
        <dbReference type="EMBL" id="NLR77393.1"/>
    </source>
</evidence>
<evidence type="ECO:0000313" key="3">
    <source>
        <dbReference type="Proteomes" id="UP000552864"/>
    </source>
</evidence>
<name>A0A847SCC4_9BACT</name>
<evidence type="ECO:0000256" key="1">
    <source>
        <dbReference type="SAM" id="SignalP"/>
    </source>
</evidence>
<dbReference type="RefSeq" id="WP_168736797.1">
    <property type="nucleotide sequence ID" value="NZ_JABAHZ010000001.1"/>
</dbReference>
<dbReference type="AlphaFoldDB" id="A0A847SCC4"/>
<gene>
    <name evidence="2" type="ORF">HGH91_02085</name>
</gene>